<feature type="region of interest" description="Disordered" evidence="1">
    <location>
        <begin position="287"/>
        <end position="369"/>
    </location>
</feature>
<reference evidence="3" key="1">
    <citation type="submission" date="2018-05" db="EMBL/GenBank/DDBJ databases">
        <title>Draft genome sequence of Stemphylium lycopersici strain CIDEFI 213.</title>
        <authorList>
            <person name="Medina R."/>
            <person name="Franco M.E.E."/>
            <person name="Lucentini C.G."/>
            <person name="Saparrat M.C.N."/>
            <person name="Balatti P.A."/>
        </authorList>
    </citation>
    <scope>NUCLEOTIDE SEQUENCE [LARGE SCALE GENOMIC DNA]</scope>
    <source>
        <strain evidence="3">CIDEFI 213</strain>
    </source>
</reference>
<feature type="compositionally biased region" description="Basic and acidic residues" evidence="1">
    <location>
        <begin position="784"/>
        <end position="793"/>
    </location>
</feature>
<feature type="compositionally biased region" description="Acidic residues" evidence="1">
    <location>
        <begin position="794"/>
        <end position="805"/>
    </location>
</feature>
<feature type="compositionally biased region" description="Basic and acidic residues" evidence="1">
    <location>
        <begin position="336"/>
        <end position="346"/>
    </location>
</feature>
<gene>
    <name evidence="2" type="ORF">DDE83_006350</name>
</gene>
<feature type="region of interest" description="Disordered" evidence="1">
    <location>
        <begin position="916"/>
        <end position="982"/>
    </location>
</feature>
<protein>
    <submittedName>
        <fullName evidence="2">Uncharacterized protein</fullName>
    </submittedName>
</protein>
<feature type="compositionally biased region" description="Basic and acidic residues" evidence="1">
    <location>
        <begin position="950"/>
        <end position="982"/>
    </location>
</feature>
<sequence>MPSHTSERRSPRSPRRPSYHQASSNQPGHSGHRSSQSVPHRSRHNSIASGRTIRSVQSQAGDMKSTGHRSRIGSQASGSGGVLGLPGTIDPSLLDNDFDLTQSNVNGGFLDDAFDLHTLDGVKSDDLGLLNEDFDANQFQYTDLLQEDQAGLDLGLPPTEFEQFGDPKYPFQYYNYGIETGPSPSNLIPIEPYLSQPLNPALDYQPGLDPWLSYLQTTPQLWDTTPGLSALPGGTSLLPEISHYPVAGQPQQIYPDPFGPMYPTAPYFPPTQQQYPQLYTGYLPMPAEQYGSTEQTDSFKQPTSHQSPRAKNQAVVKSTQKRKRSQSDSESEDDGPIVKRPREGRPVKTTASPVSSRNQSLVSDNSSVSKPVKASVLKVGQKPKKCEDKPWVRINNTTKGETTRTARINQHAEEGRKYKIKSLPRNSWESTHHTFEYSKNNGMHELKKRTMSARQIHEYITEYPSDTLRIWIQPVASDSARRYASASHSHCRFEKCPMRKHTGKGTAEVGNYRVAFDEKHRVYGPGVVDPYDCVGYAHLYCMERFLDFAYICEVADVRVDQRVSMEKEPKGHFASAFGSKHYHEAALAKKFIDAASKGRLSDTHEFADYPVHEEYERGVPKDHERTLVYALYGMNIKHRAKSQMKQFILQRTIRPGSFPVHRGDMEVKLVDKKIEMLPEFKAFLKEGSKRDFDYSAYYDDFHPEIKERIAECMALRDQFIAEDDKSSTRKRTQPRKSASPLDSEDEASPPRRTKKRQVVEIESSEDEAPVPVPAPQHTWKKRKFMSEDSHSEPEADFEEIGEEFEPETRRNSLRSRHSPRQKVRIDYTEPQDVLPEIEVYPQSLETALGYQPAQPAQPAEYLDSRNVSCSNLFPANNDTIWGNLDLDSLPLEDNAPYLTQSEIDALLNAANRRKSSTLSNGPFVSAMRSPGLRRAPRRASFNAQPVSSSKEFREWDPPSRVAGERDMRQQQMRRSERLANKA</sequence>
<dbReference type="Proteomes" id="UP000249619">
    <property type="component" value="Unassembled WGS sequence"/>
</dbReference>
<organism evidence="2 3">
    <name type="scientific">Stemphylium lycopersici</name>
    <name type="common">Tomato gray leaf spot disease fungus</name>
    <name type="synonym">Thyrospora lycopersici</name>
    <dbReference type="NCBI Taxonomy" id="183478"/>
    <lineage>
        <taxon>Eukaryota</taxon>
        <taxon>Fungi</taxon>
        <taxon>Dikarya</taxon>
        <taxon>Ascomycota</taxon>
        <taxon>Pezizomycotina</taxon>
        <taxon>Dothideomycetes</taxon>
        <taxon>Pleosporomycetidae</taxon>
        <taxon>Pleosporales</taxon>
        <taxon>Pleosporineae</taxon>
        <taxon>Pleosporaceae</taxon>
        <taxon>Stemphylium</taxon>
    </lineage>
</organism>
<feature type="compositionally biased region" description="Basic and acidic residues" evidence="1">
    <location>
        <begin position="1"/>
        <end position="10"/>
    </location>
</feature>
<name>A0A364MZ43_STELY</name>
<feature type="compositionally biased region" description="Polar residues" evidence="1">
    <location>
        <begin position="349"/>
        <end position="369"/>
    </location>
</feature>
<accession>A0A364MZ43</accession>
<proteinExistence type="predicted"/>
<comment type="caution">
    <text evidence="2">The sequence shown here is derived from an EMBL/GenBank/DDBJ whole genome shotgun (WGS) entry which is preliminary data.</text>
</comment>
<feature type="compositionally biased region" description="Polar residues" evidence="1">
    <location>
        <begin position="290"/>
        <end position="318"/>
    </location>
</feature>
<dbReference type="EMBL" id="QGDH01000096">
    <property type="protein sequence ID" value="RAR07782.1"/>
    <property type="molecule type" value="Genomic_DNA"/>
</dbReference>
<evidence type="ECO:0000313" key="3">
    <source>
        <dbReference type="Proteomes" id="UP000249619"/>
    </source>
</evidence>
<evidence type="ECO:0000313" key="2">
    <source>
        <dbReference type="EMBL" id="RAR07782.1"/>
    </source>
</evidence>
<dbReference type="AlphaFoldDB" id="A0A364MZ43"/>
<evidence type="ECO:0000256" key="1">
    <source>
        <dbReference type="SAM" id="MobiDB-lite"/>
    </source>
</evidence>
<keyword evidence="3" id="KW-1185">Reference proteome</keyword>
<dbReference type="STRING" id="183478.A0A364MZ43"/>
<feature type="compositionally biased region" description="Polar residues" evidence="1">
    <location>
        <begin position="20"/>
        <end position="60"/>
    </location>
</feature>
<feature type="region of interest" description="Disordered" evidence="1">
    <location>
        <begin position="1"/>
        <end position="84"/>
    </location>
</feature>
<feature type="region of interest" description="Disordered" evidence="1">
    <location>
        <begin position="723"/>
        <end position="817"/>
    </location>
</feature>